<name>A0A1H3IWI1_9RHOB</name>
<keyword evidence="3" id="KW-1185">Reference proteome</keyword>
<gene>
    <name evidence="2" type="ORF">SAMN05444340_105294</name>
</gene>
<dbReference type="PANTHER" id="PTHR45947:SF15">
    <property type="entry name" value="TEICHURONIC ACID BIOSYNTHESIS GLYCOSYLTRANSFERASE TUAC-RELATED"/>
    <property type="match status" value="1"/>
</dbReference>
<dbReference type="SUPFAM" id="SSF53756">
    <property type="entry name" value="UDP-Glycosyltransferase/glycogen phosphorylase"/>
    <property type="match status" value="1"/>
</dbReference>
<dbReference type="STRING" id="321339.SAMN05444340_105294"/>
<evidence type="ECO:0000313" key="2">
    <source>
        <dbReference type="EMBL" id="SDY31695.1"/>
    </source>
</evidence>
<dbReference type="InterPro" id="IPR050194">
    <property type="entry name" value="Glycosyltransferase_grp1"/>
</dbReference>
<dbReference type="OrthoDB" id="9790710at2"/>
<dbReference type="Proteomes" id="UP000199286">
    <property type="component" value="Unassembled WGS sequence"/>
</dbReference>
<evidence type="ECO:0000313" key="3">
    <source>
        <dbReference type="Proteomes" id="UP000199286"/>
    </source>
</evidence>
<feature type="domain" description="Glycosyltransferase subfamily 4-like N-terminal" evidence="1">
    <location>
        <begin position="103"/>
        <end position="209"/>
    </location>
</feature>
<accession>A0A1H3IWI1</accession>
<dbReference type="GO" id="GO:0016757">
    <property type="term" value="F:glycosyltransferase activity"/>
    <property type="evidence" value="ECO:0007669"/>
    <property type="project" value="TreeGrafter"/>
</dbReference>
<sequence>MVPRRALWLVNQYPKVSHTFIAREIAAMERLGWQIDRVSIRDTPAGEDHAALADEAVRTHRVLAQGAGRLLRDAVVEAWRAPVAMWSAARAAWRMGGRSERGRLVHLVYLAEAAHVARRCRATGASHIHAHFGTNSAAVALLASRLSGLPYSFTTHGPEEFDAPRALSLGDKLAGAAFAVAISQFGASQLRRWAPDARIEVVRCGPDLSAFDGADAPPPDAPVLVCVGRLSEQKGHIVLLEAAARVAARVPGFHMVLVGDGPLRPVLEARIAQLGLQKTVTITGWADESAVRDHIRAARAMVLASFAEGLPVVIMEAFALRRPVVATWVAGIPELVDETCGWRVAAGDVDALAGAMETAVTAPADRLASMGQAGRTRVESLHDGAVEAAKLSTLMDEVAHTGGSR</sequence>
<dbReference type="Pfam" id="PF13692">
    <property type="entry name" value="Glyco_trans_1_4"/>
    <property type="match status" value="1"/>
</dbReference>
<evidence type="ECO:0000259" key="1">
    <source>
        <dbReference type="Pfam" id="PF13439"/>
    </source>
</evidence>
<dbReference type="InterPro" id="IPR028098">
    <property type="entry name" value="Glyco_trans_4-like_N"/>
</dbReference>
<reference evidence="2 3" key="1">
    <citation type="submission" date="2016-10" db="EMBL/GenBank/DDBJ databases">
        <authorList>
            <person name="de Groot N.N."/>
        </authorList>
    </citation>
    <scope>NUCLEOTIDE SEQUENCE [LARGE SCALE GENOMIC DNA]</scope>
    <source>
        <strain evidence="2 3">DSM 26880</strain>
    </source>
</reference>
<proteinExistence type="predicted"/>
<dbReference type="Gene3D" id="3.40.50.2000">
    <property type="entry name" value="Glycogen Phosphorylase B"/>
    <property type="match status" value="2"/>
</dbReference>
<protein>
    <submittedName>
        <fullName evidence="2">Glycosyltransferase involved in cell wall bisynthesis</fullName>
    </submittedName>
</protein>
<keyword evidence="2" id="KW-0808">Transferase</keyword>
<dbReference type="EMBL" id="FNPF01000005">
    <property type="protein sequence ID" value="SDY31695.1"/>
    <property type="molecule type" value="Genomic_DNA"/>
</dbReference>
<dbReference type="PANTHER" id="PTHR45947">
    <property type="entry name" value="SULFOQUINOVOSYL TRANSFERASE SQD2"/>
    <property type="match status" value="1"/>
</dbReference>
<dbReference type="Pfam" id="PF13439">
    <property type="entry name" value="Glyco_transf_4"/>
    <property type="match status" value="1"/>
</dbReference>
<dbReference type="AlphaFoldDB" id="A0A1H3IWI1"/>
<organism evidence="2 3">
    <name type="scientific">Citreimonas salinaria</name>
    <dbReference type="NCBI Taxonomy" id="321339"/>
    <lineage>
        <taxon>Bacteria</taxon>
        <taxon>Pseudomonadati</taxon>
        <taxon>Pseudomonadota</taxon>
        <taxon>Alphaproteobacteria</taxon>
        <taxon>Rhodobacterales</taxon>
        <taxon>Roseobacteraceae</taxon>
        <taxon>Citreimonas</taxon>
    </lineage>
</organism>
<dbReference type="RefSeq" id="WP_089882448.1">
    <property type="nucleotide sequence ID" value="NZ_FNPF01000005.1"/>
</dbReference>